<keyword evidence="6 8" id="KW-0472">Membrane</keyword>
<dbReference type="SUPFAM" id="SSF52540">
    <property type="entry name" value="P-loop containing nucleoside triphosphate hydrolases"/>
    <property type="match status" value="1"/>
</dbReference>
<keyword evidence="10" id="KW-1185">Reference proteome</keyword>
<dbReference type="RefSeq" id="WP_115325150.1">
    <property type="nucleotide sequence ID" value="NZ_UHFA01000002.1"/>
</dbReference>
<dbReference type="PANTHER" id="PTHR37937">
    <property type="entry name" value="CONJUGATIVE TRANSFER: DNA TRANSPORT"/>
    <property type="match status" value="1"/>
</dbReference>
<evidence type="ECO:0000256" key="3">
    <source>
        <dbReference type="ARBA" id="ARBA00022475"/>
    </source>
</evidence>
<comment type="subcellular location">
    <subcellularLocation>
        <location evidence="1">Cell membrane</location>
        <topology evidence="1">Multi-pass membrane protein</topology>
    </subcellularLocation>
</comment>
<dbReference type="GO" id="GO:0005886">
    <property type="term" value="C:plasma membrane"/>
    <property type="evidence" value="ECO:0007669"/>
    <property type="project" value="UniProtKB-SubCell"/>
</dbReference>
<evidence type="ECO:0000313" key="10">
    <source>
        <dbReference type="Proteomes" id="UP000254082"/>
    </source>
</evidence>
<evidence type="ECO:0000256" key="5">
    <source>
        <dbReference type="ARBA" id="ARBA00022989"/>
    </source>
</evidence>
<organism evidence="9 10">
    <name type="scientific">Streptococcus downei MFe28</name>
    <dbReference type="NCBI Taxonomy" id="764290"/>
    <lineage>
        <taxon>Bacteria</taxon>
        <taxon>Bacillati</taxon>
        <taxon>Bacillota</taxon>
        <taxon>Bacilli</taxon>
        <taxon>Lactobacillales</taxon>
        <taxon>Streptococcaceae</taxon>
        <taxon>Streptococcus</taxon>
    </lineage>
</organism>
<proteinExistence type="inferred from homology"/>
<evidence type="ECO:0000256" key="2">
    <source>
        <dbReference type="ARBA" id="ARBA00008806"/>
    </source>
</evidence>
<evidence type="ECO:0000256" key="1">
    <source>
        <dbReference type="ARBA" id="ARBA00004651"/>
    </source>
</evidence>
<dbReference type="CDD" id="cd01127">
    <property type="entry name" value="TrwB_TraG_TraD_VirD4"/>
    <property type="match status" value="1"/>
</dbReference>
<dbReference type="OrthoDB" id="9766496at2"/>
<sequence length="649" mass="73847">MLRQRRKFWPYVIVGLVFAYLCHRLVAEFRAAPKPRGVIDPFAQLPYALDHFLKRPYFLWDTSEFALGAAAIGFILAMVLYLRFTPGGTYRRGEESGSARYATKKEMKSFEDKDPQNNIIFTKKAQMGLFNSRLPYDKQLNKNVLVDGLPGDGKTYNYVKPNIMQMNASYVVTDPKGLLVHEVGKMLEDNGYKIKVFDLVNMTNSNTFNPFNYMKSELDIDRLTEAIVEGTKKSNNQGEDFWIQANLLLTRSLIGYLYFDSQERGYTPNLSQVAQLLRIVQRENPDIPSPLEVLFKKLEKRIGDNYACRQWDLFNSNFSGETRTSVTAVMSAQYSVFDHEAVTDLISSDSMEMETWNTQKTAVFIAIPETNKSFNFLASILFAFMFEELTHGADAIIQGQRKDEGLTIDDLLHVRVIIDEFANIGAIPNFTEVQASVRSREISIEIIIQAISQLKKVYPKDWETIFNNCASILFLGTNDKETMNYFSMRAGQQTIMQANYSESRGRNRSGSTSYQAKQRPLLTPDEVARIGVDEALLFISKQNVFRDKKASVKDHRMAKYLSSGFGDANWYTYYRDMKNQDIAEFTQNTDQSRVLERGGGYHQFAASTPTIDDEVASQNSEMSTEGPSQNAQAEQSPQDLVASWEEEAG</sequence>
<feature type="compositionally biased region" description="Polar residues" evidence="7">
    <location>
        <begin position="610"/>
        <end position="638"/>
    </location>
</feature>
<dbReference type="PANTHER" id="PTHR37937:SF1">
    <property type="entry name" value="CONJUGATIVE TRANSFER: DNA TRANSPORT"/>
    <property type="match status" value="1"/>
</dbReference>
<dbReference type="InterPro" id="IPR027417">
    <property type="entry name" value="P-loop_NTPase"/>
</dbReference>
<dbReference type="EMBL" id="UHFA01000002">
    <property type="protein sequence ID" value="SUN37169.1"/>
    <property type="molecule type" value="Genomic_DNA"/>
</dbReference>
<evidence type="ECO:0000256" key="8">
    <source>
        <dbReference type="SAM" id="Phobius"/>
    </source>
</evidence>
<dbReference type="Pfam" id="PF02534">
    <property type="entry name" value="T4SS-DNA_transf"/>
    <property type="match status" value="1"/>
</dbReference>
<keyword evidence="3" id="KW-1003">Cell membrane</keyword>
<protein>
    <submittedName>
        <fullName evidence="9">TraG family protein</fullName>
    </submittedName>
</protein>
<evidence type="ECO:0000256" key="6">
    <source>
        <dbReference type="ARBA" id="ARBA00023136"/>
    </source>
</evidence>
<evidence type="ECO:0000256" key="4">
    <source>
        <dbReference type="ARBA" id="ARBA00022692"/>
    </source>
</evidence>
<dbReference type="InterPro" id="IPR051539">
    <property type="entry name" value="T4SS-coupling_protein"/>
</dbReference>
<evidence type="ECO:0000256" key="7">
    <source>
        <dbReference type="SAM" id="MobiDB-lite"/>
    </source>
</evidence>
<dbReference type="InterPro" id="IPR003688">
    <property type="entry name" value="TraG/VirD4"/>
</dbReference>
<dbReference type="Proteomes" id="UP000254082">
    <property type="component" value="Unassembled WGS sequence"/>
</dbReference>
<gene>
    <name evidence="9" type="ORF">NCTC11391_01951</name>
</gene>
<accession>A0A380JHP3</accession>
<dbReference type="AlphaFoldDB" id="A0A380JHP3"/>
<dbReference type="Gene3D" id="3.40.50.300">
    <property type="entry name" value="P-loop containing nucleotide triphosphate hydrolases"/>
    <property type="match status" value="1"/>
</dbReference>
<keyword evidence="4 8" id="KW-0812">Transmembrane</keyword>
<reference evidence="9 10" key="1">
    <citation type="submission" date="2018-06" db="EMBL/GenBank/DDBJ databases">
        <authorList>
            <consortium name="Pathogen Informatics"/>
            <person name="Doyle S."/>
        </authorList>
    </citation>
    <scope>NUCLEOTIDE SEQUENCE [LARGE SCALE GENOMIC DNA]</scope>
    <source>
        <strain evidence="10">NCTC 11391</strain>
    </source>
</reference>
<keyword evidence="5 8" id="KW-1133">Transmembrane helix</keyword>
<dbReference type="NCBIfam" id="NF045973">
    <property type="entry name" value="conju_CD1115"/>
    <property type="match status" value="1"/>
</dbReference>
<evidence type="ECO:0000313" key="9">
    <source>
        <dbReference type="EMBL" id="SUN37169.1"/>
    </source>
</evidence>
<comment type="similarity">
    <text evidence="2">Belongs to the VirD4/TraG family.</text>
</comment>
<feature type="transmembrane region" description="Helical" evidence="8">
    <location>
        <begin position="65"/>
        <end position="82"/>
    </location>
</feature>
<name>A0A380JHP3_STRDO</name>
<feature type="region of interest" description="Disordered" evidence="7">
    <location>
        <begin position="610"/>
        <end position="649"/>
    </location>
</feature>